<dbReference type="GO" id="GO:0043200">
    <property type="term" value="P:response to amino acid"/>
    <property type="evidence" value="ECO:0007669"/>
    <property type="project" value="TreeGrafter"/>
</dbReference>
<proteinExistence type="predicted"/>
<dbReference type="InterPro" id="IPR036388">
    <property type="entry name" value="WH-like_DNA-bd_sf"/>
</dbReference>
<dbReference type="PROSITE" id="PS50956">
    <property type="entry name" value="HTH_ASNC_2"/>
    <property type="match status" value="1"/>
</dbReference>
<dbReference type="AlphaFoldDB" id="A0A248JPR5"/>
<name>A0A248JPR5_9PROT</name>
<dbReference type="SUPFAM" id="SSF54909">
    <property type="entry name" value="Dimeric alpha+beta barrel"/>
    <property type="match status" value="1"/>
</dbReference>
<dbReference type="Gene3D" id="3.30.70.920">
    <property type="match status" value="1"/>
</dbReference>
<dbReference type="InterPro" id="IPR019888">
    <property type="entry name" value="Tscrpt_reg_AsnC-like"/>
</dbReference>
<dbReference type="GO" id="GO:0043565">
    <property type="term" value="F:sequence-specific DNA binding"/>
    <property type="evidence" value="ECO:0007669"/>
    <property type="project" value="InterPro"/>
</dbReference>
<keyword evidence="6" id="KW-1185">Reference proteome</keyword>
<evidence type="ECO:0000256" key="2">
    <source>
        <dbReference type="ARBA" id="ARBA00023125"/>
    </source>
</evidence>
<evidence type="ECO:0000313" key="6">
    <source>
        <dbReference type="Proteomes" id="UP000197153"/>
    </source>
</evidence>
<dbReference type="InterPro" id="IPR036390">
    <property type="entry name" value="WH_DNA-bd_sf"/>
</dbReference>
<feature type="domain" description="HTH asnC-type" evidence="4">
    <location>
        <begin position="10"/>
        <end position="71"/>
    </location>
</feature>
<dbReference type="Proteomes" id="UP000197153">
    <property type="component" value="Chromosome 1"/>
</dbReference>
<accession>A0A248JPR5</accession>
<dbReference type="SMART" id="SM00344">
    <property type="entry name" value="HTH_ASNC"/>
    <property type="match status" value="1"/>
</dbReference>
<organism evidence="5 6">
    <name type="scientific">Nitrospirillum viridazoti CBAmc</name>
    <dbReference type="NCBI Taxonomy" id="1441467"/>
    <lineage>
        <taxon>Bacteria</taxon>
        <taxon>Pseudomonadati</taxon>
        <taxon>Pseudomonadota</taxon>
        <taxon>Alphaproteobacteria</taxon>
        <taxon>Rhodospirillales</taxon>
        <taxon>Azospirillaceae</taxon>
        <taxon>Nitrospirillum</taxon>
        <taxon>Nitrospirillum viridazoti</taxon>
    </lineage>
</organism>
<dbReference type="Gene3D" id="1.10.10.10">
    <property type="entry name" value="Winged helix-like DNA-binding domain superfamily/Winged helix DNA-binding domain"/>
    <property type="match status" value="1"/>
</dbReference>
<reference evidence="5 6" key="1">
    <citation type="submission" date="2017-06" db="EMBL/GenBank/DDBJ databases">
        <title>Complete genome sequence of Nitrospirillum amazonense strain CBAmC, an endophytic nitrogen-fixing and plant growth-promoting bacterium, isolated from sugarcane.</title>
        <authorList>
            <person name="Schwab S."/>
            <person name="dos Santos Teixeira K.R."/>
            <person name="Simoes Araujo J.L."/>
            <person name="Soares Vidal M."/>
            <person name="Borges de Freitas H.R."/>
            <person name="Rivello Crivelaro A.L."/>
            <person name="Bueno de Camargo Nunes A."/>
            <person name="dos Santos C.M."/>
            <person name="Palmeira da Silva Rosa D."/>
            <person name="da Silva Padilha D."/>
            <person name="da Silva E."/>
            <person name="Araujo Terra L."/>
            <person name="Soares Mendes V."/>
            <person name="Farinelli L."/>
            <person name="Magalhaes Cruz L."/>
            <person name="Baldani J.I."/>
        </authorList>
    </citation>
    <scope>NUCLEOTIDE SEQUENCE [LARGE SCALE GENOMIC DNA]</scope>
    <source>
        <strain evidence="5 6">CBAmC</strain>
    </source>
</reference>
<protein>
    <submittedName>
        <fullName evidence="5">AsnC family transcriptional regulator</fullName>
    </submittedName>
</protein>
<dbReference type="EMBL" id="CP022110">
    <property type="protein sequence ID" value="ASG20697.1"/>
    <property type="molecule type" value="Genomic_DNA"/>
</dbReference>
<dbReference type="InterPro" id="IPR019887">
    <property type="entry name" value="Tscrpt_reg_AsnC/Lrp_C"/>
</dbReference>
<evidence type="ECO:0000313" key="5">
    <source>
        <dbReference type="EMBL" id="ASG20697.1"/>
    </source>
</evidence>
<dbReference type="PRINTS" id="PR00033">
    <property type="entry name" value="HTHASNC"/>
</dbReference>
<dbReference type="KEGG" id="nao:Y958_07670"/>
<dbReference type="SUPFAM" id="SSF46785">
    <property type="entry name" value="Winged helix' DNA-binding domain"/>
    <property type="match status" value="1"/>
</dbReference>
<evidence type="ECO:0000256" key="1">
    <source>
        <dbReference type="ARBA" id="ARBA00023015"/>
    </source>
</evidence>
<keyword evidence="1" id="KW-0805">Transcription regulation</keyword>
<dbReference type="PANTHER" id="PTHR30154">
    <property type="entry name" value="LEUCINE-RESPONSIVE REGULATORY PROTEIN"/>
    <property type="match status" value="1"/>
</dbReference>
<dbReference type="RefSeq" id="WP_088871532.1">
    <property type="nucleotide sequence ID" value="NZ_CP022110.1"/>
</dbReference>
<evidence type="ECO:0000259" key="4">
    <source>
        <dbReference type="PROSITE" id="PS50956"/>
    </source>
</evidence>
<dbReference type="Pfam" id="PF01037">
    <property type="entry name" value="AsnC_trans_reg"/>
    <property type="match status" value="1"/>
</dbReference>
<sequence>MINQTDSFQPDDLDIALLRLLEADSRLPTVTLAKRLGVSRTTVQARLERLVSRGVISAFTIRLDEDYLARRIQGHVAITLLPKAARQVETRLKAMPQVRQLYAVSGPFDMIAVVSTESIAEMNMVIDDIGAVEGVERTNSSIILSRRLAR</sequence>
<dbReference type="InterPro" id="IPR000485">
    <property type="entry name" value="AsnC-type_HTH_dom"/>
</dbReference>
<evidence type="ECO:0000256" key="3">
    <source>
        <dbReference type="ARBA" id="ARBA00023163"/>
    </source>
</evidence>
<dbReference type="PANTHER" id="PTHR30154:SF53">
    <property type="entry name" value="HTH-TYPE TRANSCRIPTIONAL REGULATOR LRPC"/>
    <property type="match status" value="1"/>
</dbReference>
<dbReference type="InterPro" id="IPR011008">
    <property type="entry name" value="Dimeric_a/b-barrel"/>
</dbReference>
<keyword evidence="3" id="KW-0804">Transcription</keyword>
<gene>
    <name evidence="5" type="ORF">Y958_07670</name>
</gene>
<dbReference type="Pfam" id="PF13404">
    <property type="entry name" value="HTH_AsnC-type"/>
    <property type="match status" value="1"/>
</dbReference>
<keyword evidence="2" id="KW-0238">DNA-binding</keyword>
<dbReference type="GO" id="GO:0005829">
    <property type="term" value="C:cytosol"/>
    <property type="evidence" value="ECO:0007669"/>
    <property type="project" value="TreeGrafter"/>
</dbReference>